<dbReference type="AlphaFoldDB" id="A0A3D4V4Q2"/>
<feature type="signal peptide" evidence="1">
    <location>
        <begin position="1"/>
        <end position="31"/>
    </location>
</feature>
<evidence type="ECO:0000313" key="3">
    <source>
        <dbReference type="Proteomes" id="UP000264071"/>
    </source>
</evidence>
<dbReference type="OMA" id="HVNVGYE"/>
<dbReference type="Pfam" id="PF13557">
    <property type="entry name" value="Phenol_MetA_deg"/>
    <property type="match status" value="1"/>
</dbReference>
<protein>
    <recommendedName>
        <fullName evidence="4">Autotransporter domain-containing protein</fullName>
    </recommendedName>
</protein>
<comment type="caution">
    <text evidence="2">The sequence shown here is derived from an EMBL/GenBank/DDBJ whole genome shotgun (WGS) entry which is preliminary data.</text>
</comment>
<keyword evidence="1" id="KW-0732">Signal</keyword>
<evidence type="ECO:0000313" key="2">
    <source>
        <dbReference type="EMBL" id="HCT55698.1"/>
    </source>
</evidence>
<feature type="chain" id="PRO_5017757166" description="Autotransporter domain-containing protein" evidence="1">
    <location>
        <begin position="32"/>
        <end position="447"/>
    </location>
</feature>
<evidence type="ECO:0000256" key="1">
    <source>
        <dbReference type="SAM" id="SignalP"/>
    </source>
</evidence>
<dbReference type="Proteomes" id="UP000264071">
    <property type="component" value="Unassembled WGS sequence"/>
</dbReference>
<organism evidence="2 3">
    <name type="scientific">Gemmatimonas aurantiaca</name>
    <dbReference type="NCBI Taxonomy" id="173480"/>
    <lineage>
        <taxon>Bacteria</taxon>
        <taxon>Pseudomonadati</taxon>
        <taxon>Gemmatimonadota</taxon>
        <taxon>Gemmatimonadia</taxon>
        <taxon>Gemmatimonadales</taxon>
        <taxon>Gemmatimonadaceae</taxon>
        <taxon>Gemmatimonas</taxon>
    </lineage>
</organism>
<reference evidence="2 3" key="1">
    <citation type="journal article" date="2018" name="Nat. Biotechnol.">
        <title>A standardized bacterial taxonomy based on genome phylogeny substantially revises the tree of life.</title>
        <authorList>
            <person name="Parks D.H."/>
            <person name="Chuvochina M."/>
            <person name="Waite D.W."/>
            <person name="Rinke C."/>
            <person name="Skarshewski A."/>
            <person name="Chaumeil P.A."/>
            <person name="Hugenholtz P."/>
        </authorList>
    </citation>
    <scope>NUCLEOTIDE SEQUENCE [LARGE SCALE GENOMIC DNA]</scope>
    <source>
        <strain evidence="2">UBA8844</strain>
    </source>
</reference>
<accession>A0A3D4V4Q2</accession>
<evidence type="ECO:0008006" key="4">
    <source>
        <dbReference type="Google" id="ProtNLM"/>
    </source>
</evidence>
<gene>
    <name evidence="2" type="ORF">DGD08_00645</name>
</gene>
<dbReference type="EMBL" id="DPIY01000001">
    <property type="protein sequence ID" value="HCT55698.1"/>
    <property type="molecule type" value="Genomic_DNA"/>
</dbReference>
<dbReference type="InterPro" id="IPR025737">
    <property type="entry name" value="FApF"/>
</dbReference>
<name>A0A3D4V4Q2_9BACT</name>
<sequence length="447" mass="47232">MCPSTARTMRRSVLLVCLAVAVAVPPSTAQAQRLRDRIAQLFLFGDPSTSSSPGGVHQHGSHIITAPDLSGAAAIGFLGSTMANAVANIPIGATTSGETFRFEGGIPISTATSAGPIFAERGQTLGRGRMLAGLNRSSFRFTSLRGKPMSDIGLAFLHENVDYPGCDAEHGGKDCTQYGVPGYENDLTRFSLDLDLAVDVTTFYTTIGITNRIDFGIVIPMQQVAFQGTNAAQIEIHGNGPATHYFAGTPSNPVLQASSASRGRAFGVGDVAARLKVNAFSTENSAVALIADARFPTGDVDDLLGLGHFVLRSQAIISSRFGAFSPHLNTGFLYRAGEARNHAFMATAGFDHLLSPKVTLALDLVSEFQVGGDLLQLPGAVTFDAPFRRLVNPTSIPDIRDDLVNGSVGLKFAPTRSFMLVTNAMVPLNAGGMRAAYTWTLGVEYAF</sequence>
<proteinExistence type="predicted"/>